<dbReference type="PANTHER" id="PTHR46112:SF3">
    <property type="entry name" value="AMINOPEPTIDASE YPDF"/>
    <property type="match status" value="1"/>
</dbReference>
<dbReference type="InterPro" id="IPR036005">
    <property type="entry name" value="Creatinase/aminopeptidase-like"/>
</dbReference>
<dbReference type="GO" id="GO:0008235">
    <property type="term" value="F:metalloexopeptidase activity"/>
    <property type="evidence" value="ECO:0007669"/>
    <property type="project" value="UniProtKB-ARBA"/>
</dbReference>
<dbReference type="Pfam" id="PF01321">
    <property type="entry name" value="Creatinase_N"/>
    <property type="match status" value="1"/>
</dbReference>
<evidence type="ECO:0000256" key="2">
    <source>
        <dbReference type="ARBA" id="ARBA00022801"/>
    </source>
</evidence>
<dbReference type="PRINTS" id="PR00599">
    <property type="entry name" value="MAPEPTIDASE"/>
</dbReference>
<organism evidence="5 6">
    <name type="scientific">Geosporobacter ferrireducens</name>
    <dbReference type="NCBI Taxonomy" id="1424294"/>
    <lineage>
        <taxon>Bacteria</taxon>
        <taxon>Bacillati</taxon>
        <taxon>Bacillota</taxon>
        <taxon>Clostridia</taxon>
        <taxon>Peptostreptococcales</taxon>
        <taxon>Thermotaleaceae</taxon>
        <taxon>Geosporobacter</taxon>
    </lineage>
</organism>
<dbReference type="InterPro" id="IPR001714">
    <property type="entry name" value="Pept_M24_MAP"/>
</dbReference>
<evidence type="ECO:0000259" key="4">
    <source>
        <dbReference type="Pfam" id="PF01321"/>
    </source>
</evidence>
<dbReference type="GO" id="GO:0004177">
    <property type="term" value="F:aminopeptidase activity"/>
    <property type="evidence" value="ECO:0007669"/>
    <property type="project" value="UniProtKB-ARBA"/>
</dbReference>
<dbReference type="AlphaFoldDB" id="A0A1D8GHL9"/>
<feature type="domain" description="Peptidase M24" evidence="3">
    <location>
        <begin position="135"/>
        <end position="338"/>
    </location>
</feature>
<proteinExistence type="inferred from homology"/>
<evidence type="ECO:0000256" key="1">
    <source>
        <dbReference type="ARBA" id="ARBA00008766"/>
    </source>
</evidence>
<dbReference type="PANTHER" id="PTHR46112">
    <property type="entry name" value="AMINOPEPTIDASE"/>
    <property type="match status" value="1"/>
</dbReference>
<name>A0A1D8GHL9_9FIRM</name>
<dbReference type="KEGG" id="gfe:Gferi_12760"/>
<dbReference type="InterPro" id="IPR050659">
    <property type="entry name" value="Peptidase_M24B"/>
</dbReference>
<accession>A0A1D8GHL9</accession>
<keyword evidence="2" id="KW-0378">Hydrolase</keyword>
<dbReference type="CDD" id="cd01092">
    <property type="entry name" value="APP-like"/>
    <property type="match status" value="1"/>
</dbReference>
<dbReference type="EMBL" id="CP017269">
    <property type="protein sequence ID" value="AOT70384.1"/>
    <property type="molecule type" value="Genomic_DNA"/>
</dbReference>
<dbReference type="InterPro" id="IPR000587">
    <property type="entry name" value="Creatinase_N"/>
</dbReference>
<dbReference type="Pfam" id="PF00557">
    <property type="entry name" value="Peptidase_M24"/>
    <property type="match status" value="1"/>
</dbReference>
<dbReference type="OrthoDB" id="9806388at2"/>
<dbReference type="SUPFAM" id="SSF55920">
    <property type="entry name" value="Creatinase/aminopeptidase"/>
    <property type="match status" value="1"/>
</dbReference>
<evidence type="ECO:0000313" key="5">
    <source>
        <dbReference type="EMBL" id="AOT70384.1"/>
    </source>
</evidence>
<evidence type="ECO:0000259" key="3">
    <source>
        <dbReference type="Pfam" id="PF00557"/>
    </source>
</evidence>
<dbReference type="InterPro" id="IPR000994">
    <property type="entry name" value="Pept_M24"/>
</dbReference>
<dbReference type="STRING" id="1424294.Gferi_12760"/>
<protein>
    <submittedName>
        <fullName evidence="5">Xaa-Pro dipeptidase</fullName>
    </submittedName>
</protein>
<comment type="similarity">
    <text evidence="1">Belongs to the peptidase M24B family.</text>
</comment>
<keyword evidence="6" id="KW-1185">Reference proteome</keyword>
<sequence>MQKILKIRKLLKSKKIEAILIASSYNKFYLANLYSGSGYVFVTKRSQYVIVDFRYYKQVKEDTKGFTVIEQTRANKLENILNKIIHDEEIRTIGFEGDYIVYDAFSNLDTNLEAQLVPVSLEALRCLKSTEEIHLIAEAAEITDKAFSHILDYIQCGMSEKQVENELVRCIRECGGIKESFDIIVASGERGALPHGKASDKKICAGELVTIDFGVNLKHYCSDMTRTFAMGYVKDAKLVEIYEVVKRAQEEAIKQIRSGIRAGEIDAAARSIIQAEGYGEYFGHNLGHGMGIMVHEYPALCPDSSVILEAGMVVTVEPGIYIPQLGGVRIEDDILVTKEGAIPLTKSPRELIIVKG</sequence>
<dbReference type="RefSeq" id="WP_069977080.1">
    <property type="nucleotide sequence ID" value="NZ_CP017269.1"/>
</dbReference>
<gene>
    <name evidence="5" type="ORF">Gferi_12760</name>
</gene>
<dbReference type="FunFam" id="3.90.230.10:FF:000014">
    <property type="entry name" value="Aminopeptidase P family protein"/>
    <property type="match status" value="1"/>
</dbReference>
<evidence type="ECO:0000313" key="6">
    <source>
        <dbReference type="Proteomes" id="UP000095743"/>
    </source>
</evidence>
<dbReference type="Gene3D" id="3.40.350.10">
    <property type="entry name" value="Creatinase/prolidase N-terminal domain"/>
    <property type="match status" value="1"/>
</dbReference>
<dbReference type="InterPro" id="IPR029149">
    <property type="entry name" value="Creatin/AminoP/Spt16_N"/>
</dbReference>
<feature type="domain" description="Creatinase N-terminal" evidence="4">
    <location>
        <begin position="4"/>
        <end position="125"/>
    </location>
</feature>
<dbReference type="Proteomes" id="UP000095743">
    <property type="component" value="Chromosome"/>
</dbReference>
<dbReference type="Gene3D" id="3.90.230.10">
    <property type="entry name" value="Creatinase/methionine aminopeptidase superfamily"/>
    <property type="match status" value="1"/>
</dbReference>
<reference evidence="5 6" key="1">
    <citation type="submission" date="2016-09" db="EMBL/GenBank/DDBJ databases">
        <title>Genomic analysis reveals versatility of anaerobic energy metabolism of Geosporobacter ferrireducens IRF9 of phylum Firmicutes.</title>
        <authorList>
            <person name="Kim S.-J."/>
        </authorList>
    </citation>
    <scope>NUCLEOTIDE SEQUENCE [LARGE SCALE GENOMIC DNA]</scope>
    <source>
        <strain evidence="5 6">IRF9</strain>
    </source>
</reference>
<dbReference type="SUPFAM" id="SSF53092">
    <property type="entry name" value="Creatinase/prolidase N-terminal domain"/>
    <property type="match status" value="1"/>
</dbReference>